<sequence>MNTSVNVAARPVGQASSASSSGSLLSICLNRYLQWLSQLHGTIDAVSDDAYTLDRLLRQGVLPLRQRTAAAPTAAETRLRAAVCALLIGDTSVQSASSKAATRSGHTTAIFSSATPPPPIVHTEAPPCPCLAYFEQQQREAESRLLSLNRRSSKDEDDCKEIDAGNAATISVASGNDDKGNSGASPLSGTVSRFQTRLKDALRGIDNAGSSDGLAGALLAHTTMLDCTEGTFSSHGDAAAFGRKVSAGLRLSDAPSQTAYLLPVTVSTPSFAASAEFGSDAPQAKSDGGAQRRQHGSRECSDPSAPLPFPVLPVPVGAHTQADRTLNPMLAHIRPEDVRRCALCSAQVLVESAWHTLYQINLLTLLSAAPSMAAPLPLPPPDVLRMHPAEALLLLYQCAQRCFVAGITMATPVGLPSLPMKNGISSPVGDASAQPPSALDVLRGGHGGGAAATTCLAEISPQATEERLLAELAGGLLCVVEGVSGTAAPQLWPRSTTAVPAKRTMANIMGDVMGLRFALFHIIFLILTTENGGLAALAKLPRACDELLACVQRLASRQDKTSGLAQSSQHSFSLHQRSEDGARLPEGDGQEMASSKEVADVAVAEKLLSLTPFDTDPVNAVHEALIRAFDMLDVTHATAGSVGDSIGEEALAIVIDDMRALCCVAALVGTFAGLVRTREMSASADAGSLLPASDPASPFPSSLMSSSPLSRDYHSLLDYHVYPCLQRLQSSTRGDCSAQARHLIALWWVLRAEAVRHWAWAATNRQSEMQSRSTLEKAEESHSTKGAALHVLGVAITLHEDPQHEAQQLQGQQRQHWPQWLKDASRAAVRASDAVNEFLGLTLISTWSSAPSRLSMPSQSSVRDAASMTVPLRWRLSASSTPSLSSQVPVAFLPLPWIRLWLLLCPPLFRISPADVFAVRERVQQQPQSAKEGATQRLGAPTVASGGVAPGETKKAAVDAASKKAAEAPQPSSKYTRQVGSCAQTKTPQRTAGAPPLSVAAGTLVGSRSYDGNCTTVTAAPLHDQGKEARLQRRLQLSKEPVCFWLRWCLLFMPPPLVQAQRIDSSVPSNPSSTLLLSALESVTRGLCCPRAACFQGPQRSAAPPTVLVCLLQHAFPLYTPANLMTALTAQAQLFLACGADQHRVAAAEPRASMTSLSTRATLGGVDFAPYSFTAAIAALREAVAHSKRLAPSASLGKDRSGSVLNAATVAAAAESAHHKGTRRPPLVAGLVPSRRVTVTSTKSSAAGTATGGGDCCKVEKAVEFSAAEGSQSRVNDSASARSAQMPVA</sequence>
<feature type="region of interest" description="Disordered" evidence="1">
    <location>
        <begin position="927"/>
        <end position="997"/>
    </location>
</feature>
<feature type="compositionally biased region" description="Polar residues" evidence="1">
    <location>
        <begin position="970"/>
        <end position="990"/>
    </location>
</feature>
<dbReference type="EMBL" id="JAFHKP010000035">
    <property type="protein sequence ID" value="KAG5467206.1"/>
    <property type="molecule type" value="Genomic_DNA"/>
</dbReference>
<feature type="region of interest" description="Disordered" evidence="1">
    <location>
        <begin position="277"/>
        <end position="306"/>
    </location>
</feature>
<protein>
    <submittedName>
        <fullName evidence="2">Uncharacterized protein</fullName>
    </submittedName>
</protein>
<feature type="compositionally biased region" description="Basic and acidic residues" evidence="1">
    <location>
        <begin position="576"/>
        <end position="586"/>
    </location>
</feature>
<accession>A0A836G3F7</accession>
<evidence type="ECO:0000313" key="2">
    <source>
        <dbReference type="EMBL" id="KAG5467206.1"/>
    </source>
</evidence>
<organism evidence="2 3">
    <name type="scientific">Leishmania enriettii</name>
    <dbReference type="NCBI Taxonomy" id="5663"/>
    <lineage>
        <taxon>Eukaryota</taxon>
        <taxon>Discoba</taxon>
        <taxon>Euglenozoa</taxon>
        <taxon>Kinetoplastea</taxon>
        <taxon>Metakinetoplastina</taxon>
        <taxon>Trypanosomatida</taxon>
        <taxon>Trypanosomatidae</taxon>
        <taxon>Leishmaniinae</taxon>
        <taxon>Leishmania</taxon>
    </lineage>
</organism>
<comment type="caution">
    <text evidence="2">The sequence shown here is derived from an EMBL/GenBank/DDBJ whole genome shotgun (WGS) entry which is preliminary data.</text>
</comment>
<feature type="compositionally biased region" description="Polar residues" evidence="1">
    <location>
        <begin position="1269"/>
        <end position="1283"/>
    </location>
</feature>
<dbReference type="KEGG" id="lenr:94168135"/>
<feature type="compositionally biased region" description="Basic and acidic residues" evidence="1">
    <location>
        <begin position="952"/>
        <end position="966"/>
    </location>
</feature>
<keyword evidence="3" id="KW-1185">Reference proteome</keyword>
<reference evidence="2 3" key="1">
    <citation type="submission" date="2021-02" db="EMBL/GenBank/DDBJ databases">
        <title>Leishmania (Mundinia) enrietti genome sequencing and assembly.</title>
        <authorList>
            <person name="Almutairi H."/>
            <person name="Gatherer D."/>
        </authorList>
    </citation>
    <scope>NUCLEOTIDE SEQUENCE [LARGE SCALE GENOMIC DNA]</scope>
    <source>
        <strain evidence="2">CUR178</strain>
    </source>
</reference>
<feature type="compositionally biased region" description="Polar residues" evidence="1">
    <location>
        <begin position="561"/>
        <end position="575"/>
    </location>
</feature>
<dbReference type="OrthoDB" id="273710at2759"/>
<dbReference type="RefSeq" id="XP_067688728.1">
    <property type="nucleotide sequence ID" value="XM_067832625.1"/>
</dbReference>
<feature type="region of interest" description="Disordered" evidence="1">
    <location>
        <begin position="1"/>
        <end position="20"/>
    </location>
</feature>
<dbReference type="Proteomes" id="UP000674179">
    <property type="component" value="Chromosome 35"/>
</dbReference>
<evidence type="ECO:0000313" key="3">
    <source>
        <dbReference type="Proteomes" id="UP000674179"/>
    </source>
</evidence>
<feature type="region of interest" description="Disordered" evidence="1">
    <location>
        <begin position="561"/>
        <end position="591"/>
    </location>
</feature>
<dbReference type="GeneID" id="94168135"/>
<proteinExistence type="predicted"/>
<feature type="region of interest" description="Disordered" evidence="1">
    <location>
        <begin position="171"/>
        <end position="190"/>
    </location>
</feature>
<gene>
    <name evidence="2" type="ORF">CUR178_00847</name>
</gene>
<name>A0A836G3F7_LEIEN</name>
<feature type="region of interest" description="Disordered" evidence="1">
    <location>
        <begin position="1268"/>
        <end position="1289"/>
    </location>
</feature>
<evidence type="ECO:0000256" key="1">
    <source>
        <dbReference type="SAM" id="MobiDB-lite"/>
    </source>
</evidence>